<name>X1RVZ4_9ZZZZ</name>
<evidence type="ECO:0000313" key="1">
    <source>
        <dbReference type="EMBL" id="GAI84848.1"/>
    </source>
</evidence>
<accession>X1RVZ4</accession>
<comment type="caution">
    <text evidence="1">The sequence shown here is derived from an EMBL/GenBank/DDBJ whole genome shotgun (WGS) entry which is preliminary data.</text>
</comment>
<gene>
    <name evidence="1" type="ORF">S12H4_14899</name>
</gene>
<proteinExistence type="predicted"/>
<protein>
    <submittedName>
        <fullName evidence="1">Uncharacterized protein</fullName>
    </submittedName>
</protein>
<dbReference type="EMBL" id="BARW01007124">
    <property type="protein sequence ID" value="GAI84848.1"/>
    <property type="molecule type" value="Genomic_DNA"/>
</dbReference>
<organism evidence="1">
    <name type="scientific">marine sediment metagenome</name>
    <dbReference type="NCBI Taxonomy" id="412755"/>
    <lineage>
        <taxon>unclassified sequences</taxon>
        <taxon>metagenomes</taxon>
        <taxon>ecological metagenomes</taxon>
    </lineage>
</organism>
<feature type="non-terminal residue" evidence="1">
    <location>
        <position position="1"/>
    </location>
</feature>
<reference evidence="1" key="1">
    <citation type="journal article" date="2014" name="Front. Microbiol.">
        <title>High frequency of phylogenetically diverse reductive dehalogenase-homologous genes in deep subseafloor sedimentary metagenomes.</title>
        <authorList>
            <person name="Kawai M."/>
            <person name="Futagami T."/>
            <person name="Toyoda A."/>
            <person name="Takaki Y."/>
            <person name="Nishi S."/>
            <person name="Hori S."/>
            <person name="Arai W."/>
            <person name="Tsubouchi T."/>
            <person name="Morono Y."/>
            <person name="Uchiyama I."/>
            <person name="Ito T."/>
            <person name="Fujiyama A."/>
            <person name="Inagaki F."/>
            <person name="Takami H."/>
        </authorList>
    </citation>
    <scope>NUCLEOTIDE SEQUENCE</scope>
    <source>
        <strain evidence="1">Expedition CK06-06</strain>
    </source>
</reference>
<sequence>PRNPMGKVLKRVLREQYEKARHLWSGVSGNNSGLDVKLPG</sequence>
<dbReference type="AlphaFoldDB" id="X1RVZ4"/>